<dbReference type="PANTHER" id="PTHR43265:SF1">
    <property type="entry name" value="ESTERASE ESTD"/>
    <property type="match status" value="1"/>
</dbReference>
<dbReference type="RefSeq" id="WP_380857142.1">
    <property type="nucleotide sequence ID" value="NZ_JBHRXV010000003.1"/>
</dbReference>
<gene>
    <name evidence="3" type="ORF">ACFOMD_03905</name>
</gene>
<proteinExistence type="predicted"/>
<dbReference type="Gene3D" id="3.40.50.1820">
    <property type="entry name" value="alpha/beta hydrolase"/>
    <property type="match status" value="1"/>
</dbReference>
<dbReference type="SUPFAM" id="SSF50156">
    <property type="entry name" value="PDZ domain-like"/>
    <property type="match status" value="1"/>
</dbReference>
<feature type="chain" id="PRO_5046831019" evidence="1">
    <location>
        <begin position="21"/>
        <end position="463"/>
    </location>
</feature>
<accession>A0ABV7X6E2</accession>
<evidence type="ECO:0000256" key="1">
    <source>
        <dbReference type="SAM" id="SignalP"/>
    </source>
</evidence>
<dbReference type="InterPro" id="IPR029058">
    <property type="entry name" value="AB_hydrolase_fold"/>
</dbReference>
<evidence type="ECO:0000259" key="2">
    <source>
        <dbReference type="SMART" id="SM00228"/>
    </source>
</evidence>
<evidence type="ECO:0000313" key="3">
    <source>
        <dbReference type="EMBL" id="MFC3711700.1"/>
    </source>
</evidence>
<name>A0ABV7X6E2_9SPHN</name>
<dbReference type="SMART" id="SM00228">
    <property type="entry name" value="PDZ"/>
    <property type="match status" value="1"/>
</dbReference>
<dbReference type="InterPro" id="IPR000073">
    <property type="entry name" value="AB_hydrolase_1"/>
</dbReference>
<sequence length="463" mass="49619">MHRRLLLLSAALLLAGAAPPTGELPRTTVFGVSGTPQPASDGSTGVRADTIAAGLTGAKLGLKAGDIVTEINGMEIADMGAFAAAASKIEASKPVRATVWRAGKRQVLTTTSVGRPLESYRNGTAHYGAVPFRGGLLREVMVAPPGGAKGPVLFLIQGYTCDSFETTREDSPHRLLFDGLLARGISVYRIEKAQAGDSRGGPSCRTGDFDAEMAGFETGYRALMEKHGIAPDRIFMLGHSMGGVEAPLLAAKVAAPRGVAVYGTVLRNWHDYMFDIFRIQGFTGGGADPVDGETGSEKLRPLFRALLLEGRTPAALAAANPEYAKLLRELLQWDGGDQIMARHYSFWQGLAKQRLVTAWRDTRSNVLSVYGEGDVAAIDNRDHQLIADMVNHWRPGTARFVEVPRTGHGMTIDGSMAEVRAGRAPTANRPRPAFNSDLIPLFGDWIEATMREPAVATRFPAKG</sequence>
<dbReference type="InterPro" id="IPR001478">
    <property type="entry name" value="PDZ"/>
</dbReference>
<protein>
    <submittedName>
        <fullName evidence="3">Alpha/beta fold hydrolase</fullName>
    </submittedName>
</protein>
<dbReference type="SUPFAM" id="SSF53474">
    <property type="entry name" value="alpha/beta-Hydrolases"/>
    <property type="match status" value="1"/>
</dbReference>
<dbReference type="GO" id="GO:0016787">
    <property type="term" value="F:hydrolase activity"/>
    <property type="evidence" value="ECO:0007669"/>
    <property type="project" value="UniProtKB-KW"/>
</dbReference>
<comment type="caution">
    <text evidence="3">The sequence shown here is derived from an EMBL/GenBank/DDBJ whole genome shotgun (WGS) entry which is preliminary data.</text>
</comment>
<keyword evidence="3" id="KW-0378">Hydrolase</keyword>
<feature type="signal peptide" evidence="1">
    <location>
        <begin position="1"/>
        <end position="20"/>
    </location>
</feature>
<feature type="domain" description="PDZ" evidence="2">
    <location>
        <begin position="28"/>
        <end position="103"/>
    </location>
</feature>
<reference evidence="4" key="1">
    <citation type="journal article" date="2019" name="Int. J. Syst. Evol. Microbiol.">
        <title>The Global Catalogue of Microorganisms (GCM) 10K type strain sequencing project: providing services to taxonomists for standard genome sequencing and annotation.</title>
        <authorList>
            <consortium name="The Broad Institute Genomics Platform"/>
            <consortium name="The Broad Institute Genome Sequencing Center for Infectious Disease"/>
            <person name="Wu L."/>
            <person name="Ma J."/>
        </authorList>
    </citation>
    <scope>NUCLEOTIDE SEQUENCE [LARGE SCALE GENOMIC DNA]</scope>
    <source>
        <strain evidence="4">KCTC 42644</strain>
    </source>
</reference>
<dbReference type="PANTHER" id="PTHR43265">
    <property type="entry name" value="ESTERASE ESTD"/>
    <property type="match status" value="1"/>
</dbReference>
<dbReference type="Proteomes" id="UP001595615">
    <property type="component" value="Unassembled WGS sequence"/>
</dbReference>
<dbReference type="Gene3D" id="2.30.42.10">
    <property type="match status" value="1"/>
</dbReference>
<evidence type="ECO:0000313" key="4">
    <source>
        <dbReference type="Proteomes" id="UP001595615"/>
    </source>
</evidence>
<dbReference type="InterPro" id="IPR036034">
    <property type="entry name" value="PDZ_sf"/>
</dbReference>
<keyword evidence="4" id="KW-1185">Reference proteome</keyword>
<dbReference type="Pfam" id="PF12697">
    <property type="entry name" value="Abhydrolase_6"/>
    <property type="match status" value="1"/>
</dbReference>
<dbReference type="EMBL" id="JBHRXV010000003">
    <property type="protein sequence ID" value="MFC3711700.1"/>
    <property type="molecule type" value="Genomic_DNA"/>
</dbReference>
<keyword evidence="1" id="KW-0732">Signal</keyword>
<dbReference type="InterPro" id="IPR053145">
    <property type="entry name" value="AB_hydrolase_Est10"/>
</dbReference>
<organism evidence="3 4">
    <name type="scientific">Sphingoaurantiacus capsulatus</name>
    <dbReference type="NCBI Taxonomy" id="1771310"/>
    <lineage>
        <taxon>Bacteria</taxon>
        <taxon>Pseudomonadati</taxon>
        <taxon>Pseudomonadota</taxon>
        <taxon>Alphaproteobacteria</taxon>
        <taxon>Sphingomonadales</taxon>
        <taxon>Sphingosinicellaceae</taxon>
        <taxon>Sphingoaurantiacus</taxon>
    </lineage>
</organism>